<evidence type="ECO:0000313" key="3">
    <source>
        <dbReference type="Proteomes" id="UP001324427"/>
    </source>
</evidence>
<proteinExistence type="predicted"/>
<comment type="caution">
    <text evidence="2">The sequence shown here is derived from an EMBL/GenBank/DDBJ whole genome shotgun (WGS) entry which is preliminary data.</text>
</comment>
<evidence type="ECO:0000256" key="1">
    <source>
        <dbReference type="SAM" id="MobiDB-lite"/>
    </source>
</evidence>
<feature type="region of interest" description="Disordered" evidence="1">
    <location>
        <begin position="209"/>
        <end position="231"/>
    </location>
</feature>
<accession>A0AAV9JZ18</accession>
<keyword evidence="3" id="KW-1185">Reference proteome</keyword>
<reference evidence="2 3" key="1">
    <citation type="submission" date="2021-11" db="EMBL/GenBank/DDBJ databases">
        <title>Black yeast isolated from Biological Soil Crust.</title>
        <authorList>
            <person name="Kurbessoian T."/>
        </authorList>
    </citation>
    <scope>NUCLEOTIDE SEQUENCE [LARGE SCALE GENOMIC DNA]</scope>
    <source>
        <strain evidence="2 3">CCFEE 5522</strain>
    </source>
</reference>
<dbReference type="Proteomes" id="UP001324427">
    <property type="component" value="Unassembled WGS sequence"/>
</dbReference>
<gene>
    <name evidence="2" type="ORF">LTR36_003338</name>
</gene>
<dbReference type="EMBL" id="JAVFHQ010000002">
    <property type="protein sequence ID" value="KAK4550371.1"/>
    <property type="molecule type" value="Genomic_DNA"/>
</dbReference>
<sequence length="270" mass="29986">MRPSALDTVEGSDQLNRSILDFDLYDDPRFSVLFERWCSKHWPSASQYANRALVRRLQVQCCDASFIEGVLRDFDGEGGTPAGAARSLALKVLAWTEFNTCHWAQWLPASLLMYSLQTATIQPAAPELPATTLQASDFFSLPPEIRLRIYNYAFEPDTRPSSDYSVAGRLVPRMAVQPSLTRVCRIIRREAFPVPIPSSSASKMSMAWARHSGGSKSSHRPHRLPELQQRPQAIRAGVNVRSVNGIVSANLGIPRQTHARAKRTIPASAS</sequence>
<name>A0AAV9JZ18_9PEZI</name>
<protein>
    <submittedName>
        <fullName evidence="2">Uncharacterized protein</fullName>
    </submittedName>
</protein>
<organism evidence="2 3">
    <name type="scientific">Oleoguttula mirabilis</name>
    <dbReference type="NCBI Taxonomy" id="1507867"/>
    <lineage>
        <taxon>Eukaryota</taxon>
        <taxon>Fungi</taxon>
        <taxon>Dikarya</taxon>
        <taxon>Ascomycota</taxon>
        <taxon>Pezizomycotina</taxon>
        <taxon>Dothideomycetes</taxon>
        <taxon>Dothideomycetidae</taxon>
        <taxon>Mycosphaerellales</taxon>
        <taxon>Teratosphaeriaceae</taxon>
        <taxon>Oleoguttula</taxon>
    </lineage>
</organism>
<evidence type="ECO:0000313" key="2">
    <source>
        <dbReference type="EMBL" id="KAK4550371.1"/>
    </source>
</evidence>
<dbReference type="AlphaFoldDB" id="A0AAV9JZ18"/>